<sequence length="337" mass="35174">MTQDLTRRRLLSLSALAGLGALPLPAALAQAAWPAKPVRIIVPFAPAGTTDLLARAMAPELQKAFGQPFVVENRPGAGGNLGAAEVARSNDGHTILMGTVGTHAINQALYQQKLPYDPVKDFTPITLVAAVPNVLVLNPAQAQKYGINTVQDLIRVAKANPGKLNMASSGNGTSIHLAGELFKSMTGTFMLHFPYRGSGPALLDLMAGNVDLMFDNLPSSLPHIRSGKLKAIAVTSAARSEALPDLPTIAEAGGPLLKGYEASSWFGLLAPASMPAEQVARLQREAAKALHTPAIKERLASQGAVASGITSAEFAALIQSETAKWAKVVKTSGAKVD</sequence>
<comment type="similarity">
    <text evidence="1">Belongs to the UPF0065 (bug) family.</text>
</comment>
<proteinExistence type="inferred from homology"/>
<dbReference type="PANTHER" id="PTHR42928:SF5">
    <property type="entry name" value="BLR1237 PROTEIN"/>
    <property type="match status" value="1"/>
</dbReference>
<keyword evidence="4" id="KW-1185">Reference proteome</keyword>
<dbReference type="Proteomes" id="UP001228044">
    <property type="component" value="Unassembled WGS sequence"/>
</dbReference>
<dbReference type="RefSeq" id="WP_290357314.1">
    <property type="nucleotide sequence ID" value="NZ_JAUHHC010000001.1"/>
</dbReference>
<dbReference type="Pfam" id="PF03401">
    <property type="entry name" value="TctC"/>
    <property type="match status" value="1"/>
</dbReference>
<feature type="signal peptide" evidence="2">
    <location>
        <begin position="1"/>
        <end position="31"/>
    </location>
</feature>
<dbReference type="CDD" id="cd13578">
    <property type="entry name" value="PBP2_Bug27"/>
    <property type="match status" value="1"/>
</dbReference>
<dbReference type="PIRSF" id="PIRSF017082">
    <property type="entry name" value="YflP"/>
    <property type="match status" value="1"/>
</dbReference>
<dbReference type="SUPFAM" id="SSF53850">
    <property type="entry name" value="Periplasmic binding protein-like II"/>
    <property type="match status" value="1"/>
</dbReference>
<keyword evidence="2" id="KW-0732">Signal</keyword>
<dbReference type="InterPro" id="IPR042100">
    <property type="entry name" value="Bug_dom1"/>
</dbReference>
<gene>
    <name evidence="3" type="ORF">QWJ38_01745</name>
</gene>
<accession>A0ABT8DS74</accession>
<evidence type="ECO:0000256" key="1">
    <source>
        <dbReference type="ARBA" id="ARBA00006987"/>
    </source>
</evidence>
<dbReference type="PROSITE" id="PS51318">
    <property type="entry name" value="TAT"/>
    <property type="match status" value="1"/>
</dbReference>
<dbReference type="PANTHER" id="PTHR42928">
    <property type="entry name" value="TRICARBOXYLATE-BINDING PROTEIN"/>
    <property type="match status" value="1"/>
</dbReference>
<dbReference type="Gene3D" id="3.40.190.150">
    <property type="entry name" value="Bordetella uptake gene, domain 1"/>
    <property type="match status" value="1"/>
</dbReference>
<evidence type="ECO:0000313" key="3">
    <source>
        <dbReference type="EMBL" id="MDN3918991.1"/>
    </source>
</evidence>
<dbReference type="EMBL" id="JAUHHC010000001">
    <property type="protein sequence ID" value="MDN3918991.1"/>
    <property type="molecule type" value="Genomic_DNA"/>
</dbReference>
<organism evidence="3 4">
    <name type="scientific">Roseateles violae</name>
    <dbReference type="NCBI Taxonomy" id="3058042"/>
    <lineage>
        <taxon>Bacteria</taxon>
        <taxon>Pseudomonadati</taxon>
        <taxon>Pseudomonadota</taxon>
        <taxon>Betaproteobacteria</taxon>
        <taxon>Burkholderiales</taxon>
        <taxon>Sphaerotilaceae</taxon>
        <taxon>Roseateles</taxon>
    </lineage>
</organism>
<dbReference type="Gene3D" id="3.40.190.10">
    <property type="entry name" value="Periplasmic binding protein-like II"/>
    <property type="match status" value="1"/>
</dbReference>
<evidence type="ECO:0000313" key="4">
    <source>
        <dbReference type="Proteomes" id="UP001228044"/>
    </source>
</evidence>
<dbReference type="InterPro" id="IPR006311">
    <property type="entry name" value="TAT_signal"/>
</dbReference>
<reference evidence="3 4" key="1">
    <citation type="submission" date="2023-06" db="EMBL/GenBank/DDBJ databases">
        <title>Pelomonas sp. PFR6 16S ribosomal RNA gene Genome sequencing and assembly.</title>
        <authorList>
            <person name="Woo H."/>
        </authorList>
    </citation>
    <scope>NUCLEOTIDE SEQUENCE [LARGE SCALE GENOMIC DNA]</scope>
    <source>
        <strain evidence="3 4">PFR6</strain>
    </source>
</reference>
<protein>
    <submittedName>
        <fullName evidence="3">Tripartite tricarboxylate transporter substrate binding protein</fullName>
    </submittedName>
</protein>
<dbReference type="InterPro" id="IPR005064">
    <property type="entry name" value="BUG"/>
</dbReference>
<evidence type="ECO:0000256" key="2">
    <source>
        <dbReference type="SAM" id="SignalP"/>
    </source>
</evidence>
<feature type="chain" id="PRO_5047296023" evidence="2">
    <location>
        <begin position="32"/>
        <end position="337"/>
    </location>
</feature>
<comment type="caution">
    <text evidence="3">The sequence shown here is derived from an EMBL/GenBank/DDBJ whole genome shotgun (WGS) entry which is preliminary data.</text>
</comment>
<name>A0ABT8DS74_9BURK</name>